<feature type="domain" description="PKD" evidence="1">
    <location>
        <begin position="181"/>
        <end position="219"/>
    </location>
</feature>
<organism evidence="2 3">
    <name type="scientific">Psychrosphaera saromensis</name>
    <dbReference type="NCBI Taxonomy" id="716813"/>
    <lineage>
        <taxon>Bacteria</taxon>
        <taxon>Pseudomonadati</taxon>
        <taxon>Pseudomonadota</taxon>
        <taxon>Gammaproteobacteria</taxon>
        <taxon>Alteromonadales</taxon>
        <taxon>Pseudoalteromonadaceae</taxon>
        <taxon>Psychrosphaera</taxon>
    </lineage>
</organism>
<dbReference type="InterPro" id="IPR005046">
    <property type="entry name" value="DUF285"/>
</dbReference>
<dbReference type="PROSITE" id="PS50093">
    <property type="entry name" value="PKD"/>
    <property type="match status" value="1"/>
</dbReference>
<name>A0A2S7UXJ3_9GAMM</name>
<dbReference type="Pfam" id="PF16403">
    <property type="entry name" value="Bact_surface_Ig-like"/>
    <property type="match status" value="1"/>
</dbReference>
<evidence type="ECO:0000259" key="1">
    <source>
        <dbReference type="PROSITE" id="PS50093"/>
    </source>
</evidence>
<evidence type="ECO:0000313" key="3">
    <source>
        <dbReference type="Proteomes" id="UP000239007"/>
    </source>
</evidence>
<dbReference type="SUPFAM" id="SSF141571">
    <property type="entry name" value="Pentapeptide repeat-like"/>
    <property type="match status" value="1"/>
</dbReference>
<evidence type="ECO:0000313" key="2">
    <source>
        <dbReference type="EMBL" id="PQJ54643.1"/>
    </source>
</evidence>
<accession>A0A2S7UXJ3</accession>
<dbReference type="InterPro" id="IPR013783">
    <property type="entry name" value="Ig-like_fold"/>
</dbReference>
<keyword evidence="3" id="KW-1185">Reference proteome</keyword>
<dbReference type="EMBL" id="MSCH01000003">
    <property type="protein sequence ID" value="PQJ54643.1"/>
    <property type="molecule type" value="Genomic_DNA"/>
</dbReference>
<sequence length="444" mass="49178">MLSRLRNRLIPINSALSTNLNSSSNVLSFSKINFQMLDLIKRSALIISTVFVLTACGSDEELSEDIVEVIPDVVVVETETNDGIGPVITLVGENEINWTQDFDYEDFGADAYDDIDGVTPLIQTNDIDVSTVGSYTVTYSAVDLEDNETITKRTVNVVASTPFITTWTTTSENEEIKIRTNGSGYKYSIDWGDGGEVEINVTGDSSHIYDVAGTYTVTILGRFLYLYSSSYGTDRENNVKLTSVEQWGNTHWENMELSFYGATNLVVNATDTPILFNVSNMRSMFSNASSFNADISSWDVSNVTDMSYMFSDASSFNADISSWDVSNVTDMSYMFSYASSFNADISSWDVSNVTDMGRMFSNASSFNVDISSWDVSNVTDMGGMFSNASSFNADISSWDVSNVTDMTSMFFLAEKFNQPLDNWDVSNVTDMTSMFFSAENLINH</sequence>
<dbReference type="NCBIfam" id="TIGR02167">
    <property type="entry name" value="Liste_lipo_26"/>
    <property type="match status" value="6"/>
</dbReference>
<dbReference type="Pfam" id="PF03382">
    <property type="entry name" value="DUF285"/>
    <property type="match status" value="1"/>
</dbReference>
<dbReference type="Gene3D" id="2.60.40.10">
    <property type="entry name" value="Immunoglobulins"/>
    <property type="match status" value="2"/>
</dbReference>
<protein>
    <recommendedName>
        <fullName evidence="1">PKD domain-containing protein</fullName>
    </recommendedName>
</protein>
<dbReference type="InterPro" id="IPR000601">
    <property type="entry name" value="PKD_dom"/>
</dbReference>
<comment type="caution">
    <text evidence="2">The sequence shown here is derived from an EMBL/GenBank/DDBJ whole genome shotgun (WGS) entry which is preliminary data.</text>
</comment>
<dbReference type="Proteomes" id="UP000239007">
    <property type="component" value="Unassembled WGS sequence"/>
</dbReference>
<dbReference type="SUPFAM" id="SSF49299">
    <property type="entry name" value="PKD domain"/>
    <property type="match status" value="1"/>
</dbReference>
<dbReference type="AlphaFoldDB" id="A0A2S7UXJ3"/>
<proteinExistence type="predicted"/>
<dbReference type="InterPro" id="IPR011889">
    <property type="entry name" value="Liste_lipo_26"/>
</dbReference>
<dbReference type="InterPro" id="IPR035986">
    <property type="entry name" value="PKD_dom_sf"/>
</dbReference>
<gene>
    <name evidence="2" type="ORF">BTO11_13970</name>
</gene>
<reference evidence="2 3" key="1">
    <citation type="submission" date="2016-12" db="EMBL/GenBank/DDBJ databases">
        <title>Diversity of luminous bacteria.</title>
        <authorList>
            <person name="Yoshizawa S."/>
            <person name="Kogure K."/>
        </authorList>
    </citation>
    <scope>NUCLEOTIDE SEQUENCE [LARGE SCALE GENOMIC DNA]</scope>
    <source>
        <strain evidence="2 3">SA4-48</strain>
    </source>
</reference>
<dbReference type="InterPro" id="IPR032179">
    <property type="entry name" value="Cry22Aa_Ig-like"/>
</dbReference>